<evidence type="ECO:0000256" key="1">
    <source>
        <dbReference type="SAM" id="MobiDB-lite"/>
    </source>
</evidence>
<sequence length="129" mass="14045">MHTSRTCKTIQGMSKLPEIVKRLLEDGEGEVEGVAESLSEDGRNCSKGDEEIEEETFGIKVKEKMESVGEKNEDANGECCPRSNTCQRSGSPSKTDIGLEMMSCPRSGPHPWNGPSDIPVHVTLSLKGH</sequence>
<feature type="region of interest" description="Disordered" evidence="1">
    <location>
        <begin position="62"/>
        <end position="118"/>
    </location>
</feature>
<dbReference type="Proteomes" id="UP001454036">
    <property type="component" value="Unassembled WGS sequence"/>
</dbReference>
<organism evidence="2 3">
    <name type="scientific">Lithospermum erythrorhizon</name>
    <name type="common">Purple gromwell</name>
    <name type="synonym">Lithospermum officinale var. erythrorhizon</name>
    <dbReference type="NCBI Taxonomy" id="34254"/>
    <lineage>
        <taxon>Eukaryota</taxon>
        <taxon>Viridiplantae</taxon>
        <taxon>Streptophyta</taxon>
        <taxon>Embryophyta</taxon>
        <taxon>Tracheophyta</taxon>
        <taxon>Spermatophyta</taxon>
        <taxon>Magnoliopsida</taxon>
        <taxon>eudicotyledons</taxon>
        <taxon>Gunneridae</taxon>
        <taxon>Pentapetalae</taxon>
        <taxon>asterids</taxon>
        <taxon>lamiids</taxon>
        <taxon>Boraginales</taxon>
        <taxon>Boraginaceae</taxon>
        <taxon>Boraginoideae</taxon>
        <taxon>Lithospermeae</taxon>
        <taxon>Lithospermum</taxon>
    </lineage>
</organism>
<protein>
    <submittedName>
        <fullName evidence="2">Uncharacterized protein</fullName>
    </submittedName>
</protein>
<feature type="compositionally biased region" description="Basic and acidic residues" evidence="1">
    <location>
        <begin position="62"/>
        <end position="74"/>
    </location>
</feature>
<feature type="compositionally biased region" description="Polar residues" evidence="1">
    <location>
        <begin position="82"/>
        <end position="94"/>
    </location>
</feature>
<comment type="caution">
    <text evidence="2">The sequence shown here is derived from an EMBL/GenBank/DDBJ whole genome shotgun (WGS) entry which is preliminary data.</text>
</comment>
<evidence type="ECO:0000313" key="2">
    <source>
        <dbReference type="EMBL" id="GAA0162581.1"/>
    </source>
</evidence>
<gene>
    <name evidence="2" type="ORF">LIER_39437</name>
</gene>
<evidence type="ECO:0000313" key="3">
    <source>
        <dbReference type="Proteomes" id="UP001454036"/>
    </source>
</evidence>
<name>A0AAV3QHB1_LITER</name>
<proteinExistence type="predicted"/>
<accession>A0AAV3QHB1</accession>
<reference evidence="2 3" key="1">
    <citation type="submission" date="2024-01" db="EMBL/GenBank/DDBJ databases">
        <title>The complete chloroplast genome sequence of Lithospermum erythrorhizon: insights into the phylogenetic relationship among Boraginaceae species and the maternal lineages of purple gromwells.</title>
        <authorList>
            <person name="Okada T."/>
            <person name="Watanabe K."/>
        </authorList>
    </citation>
    <scope>NUCLEOTIDE SEQUENCE [LARGE SCALE GENOMIC DNA]</scope>
</reference>
<keyword evidence="3" id="KW-1185">Reference proteome</keyword>
<dbReference type="EMBL" id="BAABME010021169">
    <property type="protein sequence ID" value="GAA0162581.1"/>
    <property type="molecule type" value="Genomic_DNA"/>
</dbReference>
<dbReference type="AlphaFoldDB" id="A0AAV3QHB1"/>